<dbReference type="Proteomes" id="UP001610563">
    <property type="component" value="Unassembled WGS sequence"/>
</dbReference>
<dbReference type="InterPro" id="IPR010354">
    <property type="entry name" value="Oleate_hydratase"/>
</dbReference>
<evidence type="ECO:0000256" key="1">
    <source>
        <dbReference type="SAM" id="MobiDB-lite"/>
    </source>
</evidence>
<accession>A0ABR4FWX8</accession>
<evidence type="ECO:0000313" key="3">
    <source>
        <dbReference type="Proteomes" id="UP001610563"/>
    </source>
</evidence>
<keyword evidence="3" id="KW-1185">Reference proteome</keyword>
<dbReference type="Pfam" id="PF06100">
    <property type="entry name" value="MCRA"/>
    <property type="match status" value="2"/>
</dbReference>
<dbReference type="PANTHER" id="PTHR37417">
    <property type="entry name" value="67 KDA MYOSIN-CROSS-REACTIVE ANTIGEN FAMILY PROTEIN (AFU_ORTHOLOGUE AFUA_5G09970)"/>
    <property type="match status" value="1"/>
</dbReference>
<sequence>MVHFPRPAQPARRDSQNSEAYLIGSGIAALSAALHLVKDAQMPPGNIHILDGSPDSGGGLKTQGDAMDGYFLPMDGNPHFHGECLERLLDMIPDMNQGQMQGMGMGEMPGRSRSQGQEGELEGGKRSVMQRIREREGFEMGKEKEADTKGQGQVRGVKMGENGVELFHAGKFQIAMKYRMSLVGLMMENEASMGTKKIEDVFDKEFFDTSFWMLWSSTFALQPWHSAAEFKRHLRKYLEELGSLNNVKTTHRTEYNFFESAVGPLTNYLKDQGVDFRFNTRVTDLRCYPDGDPTTISEIEMLSAKQEERITVDPTDIVIMGLGSVNTGVVFGTNKAAPPPLPATSKDLAKGDWKLWESLSQKSLKFGDPGNFLSRIDQSMASTFTTTFTGGEFPSAYERLTHDKPGTGALLSLTGSSWQMTVCIPHQPVFRDQHADITVMMGYGLNPAATGEYVQKPMTSCSGEEILREILGHMGIISTSASKAESIIDNAHTIPCSMPLATAPFLTRGHHDRPAVVPPRSTNFACVGQFVDVPGDTTLEIEYSVRGAQMAVSTLMGSTAKPPKPPRSLLMEVFDLMV</sequence>
<dbReference type="EMBL" id="JBFTWV010000090">
    <property type="protein sequence ID" value="KAL2787773.1"/>
    <property type="molecule type" value="Genomic_DNA"/>
</dbReference>
<protein>
    <submittedName>
        <fullName evidence="2">Streptococcal 67 kDa myosin-cross-reactive antigen like family-domain-containing protein</fullName>
    </submittedName>
</protein>
<evidence type="ECO:0000313" key="2">
    <source>
        <dbReference type="EMBL" id="KAL2787773.1"/>
    </source>
</evidence>
<organism evidence="2 3">
    <name type="scientific">Aspergillus keveii</name>
    <dbReference type="NCBI Taxonomy" id="714993"/>
    <lineage>
        <taxon>Eukaryota</taxon>
        <taxon>Fungi</taxon>
        <taxon>Dikarya</taxon>
        <taxon>Ascomycota</taxon>
        <taxon>Pezizomycotina</taxon>
        <taxon>Eurotiomycetes</taxon>
        <taxon>Eurotiomycetidae</taxon>
        <taxon>Eurotiales</taxon>
        <taxon>Aspergillaceae</taxon>
        <taxon>Aspergillus</taxon>
        <taxon>Aspergillus subgen. Nidulantes</taxon>
    </lineage>
</organism>
<dbReference type="InterPro" id="IPR036188">
    <property type="entry name" value="FAD/NAD-bd_sf"/>
</dbReference>
<dbReference type="SUPFAM" id="SSF51905">
    <property type="entry name" value="FAD/NAD(P)-binding domain"/>
    <property type="match status" value="1"/>
</dbReference>
<feature type="region of interest" description="Disordered" evidence="1">
    <location>
        <begin position="96"/>
        <end position="129"/>
    </location>
</feature>
<name>A0ABR4FWX8_9EURO</name>
<dbReference type="Gene3D" id="3.50.50.60">
    <property type="entry name" value="FAD/NAD(P)-binding domain"/>
    <property type="match status" value="3"/>
</dbReference>
<gene>
    <name evidence="2" type="ORF">BJX66DRAFT_310106</name>
</gene>
<reference evidence="2 3" key="1">
    <citation type="submission" date="2024-07" db="EMBL/GenBank/DDBJ databases">
        <title>Section-level genome sequencing and comparative genomics of Aspergillus sections Usti and Cavernicolus.</title>
        <authorList>
            <consortium name="Lawrence Berkeley National Laboratory"/>
            <person name="Nybo J.L."/>
            <person name="Vesth T.C."/>
            <person name="Theobald S."/>
            <person name="Frisvad J.C."/>
            <person name="Larsen T.O."/>
            <person name="Kjaerboelling I."/>
            <person name="Rothschild-Mancinelli K."/>
            <person name="Lyhne E.K."/>
            <person name="Kogle M.E."/>
            <person name="Barry K."/>
            <person name="Clum A."/>
            <person name="Na H."/>
            <person name="Ledsgaard L."/>
            <person name="Lin J."/>
            <person name="Lipzen A."/>
            <person name="Kuo A."/>
            <person name="Riley R."/>
            <person name="Mondo S."/>
            <person name="Labutti K."/>
            <person name="Haridas S."/>
            <person name="Pangalinan J."/>
            <person name="Salamov A.A."/>
            <person name="Simmons B.A."/>
            <person name="Magnuson J.K."/>
            <person name="Chen J."/>
            <person name="Drula E."/>
            <person name="Henrissat B."/>
            <person name="Wiebenga A."/>
            <person name="Lubbers R.J."/>
            <person name="Gomes A.C."/>
            <person name="Makela M.R."/>
            <person name="Stajich J."/>
            <person name="Grigoriev I.V."/>
            <person name="Mortensen U.H."/>
            <person name="De Vries R.P."/>
            <person name="Baker S.E."/>
            <person name="Andersen M.R."/>
        </authorList>
    </citation>
    <scope>NUCLEOTIDE SEQUENCE [LARGE SCALE GENOMIC DNA]</scope>
    <source>
        <strain evidence="2 3">CBS 209.92</strain>
    </source>
</reference>
<comment type="caution">
    <text evidence="2">The sequence shown here is derived from an EMBL/GenBank/DDBJ whole genome shotgun (WGS) entry which is preliminary data.</text>
</comment>
<dbReference type="PANTHER" id="PTHR37417:SF4">
    <property type="entry name" value="67 KDA MYOSIN-CROSS-REACTIVE ANTIGEN FAMILY PROTEIN (AFU_ORTHOLOGUE AFUA_3G03570)"/>
    <property type="match status" value="1"/>
</dbReference>
<proteinExistence type="predicted"/>